<evidence type="ECO:0000313" key="2">
    <source>
        <dbReference type="Proteomes" id="UP000252415"/>
    </source>
</evidence>
<dbReference type="Proteomes" id="UP000252415">
    <property type="component" value="Unassembled WGS sequence"/>
</dbReference>
<name>A0A368VZI5_9BACL</name>
<dbReference type="AlphaFoldDB" id="A0A368VZI5"/>
<protein>
    <submittedName>
        <fullName evidence="1">Uncharacterized protein</fullName>
    </submittedName>
</protein>
<accession>A0A368VZI5</accession>
<gene>
    <name evidence="1" type="ORF">DFP97_10840</name>
</gene>
<keyword evidence="2" id="KW-1185">Reference proteome</keyword>
<evidence type="ECO:0000313" key="1">
    <source>
        <dbReference type="EMBL" id="RCW47425.1"/>
    </source>
</evidence>
<reference evidence="1 2" key="1">
    <citation type="submission" date="2018-07" db="EMBL/GenBank/DDBJ databases">
        <title>Genomic Encyclopedia of Type Strains, Phase III (KMG-III): the genomes of soil and plant-associated and newly described type strains.</title>
        <authorList>
            <person name="Whitman W."/>
        </authorList>
    </citation>
    <scope>NUCLEOTIDE SEQUENCE [LARGE SCALE GENOMIC DNA]</scope>
    <source>
        <strain evidence="1 2">CECT 7506</strain>
    </source>
</reference>
<sequence>MNEMVRKVHAVPHVKADSFIKEHSDHGNYDI</sequence>
<organism evidence="1 2">
    <name type="scientific">Paenibacillus prosopidis</name>
    <dbReference type="NCBI Taxonomy" id="630520"/>
    <lineage>
        <taxon>Bacteria</taxon>
        <taxon>Bacillati</taxon>
        <taxon>Bacillota</taxon>
        <taxon>Bacilli</taxon>
        <taxon>Bacillales</taxon>
        <taxon>Paenibacillaceae</taxon>
        <taxon>Paenibacillus</taxon>
    </lineage>
</organism>
<comment type="caution">
    <text evidence="1">The sequence shown here is derived from an EMBL/GenBank/DDBJ whole genome shotgun (WGS) entry which is preliminary data.</text>
</comment>
<dbReference type="EMBL" id="QPJD01000008">
    <property type="protein sequence ID" value="RCW47425.1"/>
    <property type="molecule type" value="Genomic_DNA"/>
</dbReference>
<proteinExistence type="predicted"/>